<evidence type="ECO:0000256" key="3">
    <source>
        <dbReference type="ARBA" id="ARBA00024356"/>
    </source>
</evidence>
<evidence type="ECO:0000256" key="2">
    <source>
        <dbReference type="ARBA" id="ARBA00022679"/>
    </source>
</evidence>
<comment type="caution">
    <text evidence="4">The sequence shown here is derived from an EMBL/GenBank/DDBJ whole genome shotgun (WGS) entry which is preliminary data.</text>
</comment>
<dbReference type="InterPro" id="IPR023296">
    <property type="entry name" value="Glyco_hydro_beta-prop_sf"/>
</dbReference>
<accession>A0A3D9RRM0</accession>
<reference evidence="4 5" key="1">
    <citation type="submission" date="2018-08" db="EMBL/GenBank/DDBJ databases">
        <title>Genomic Encyclopedia of Type Strains, Phase III (KMG-III): the genomes of soil and plant-associated and newly described type strains.</title>
        <authorList>
            <person name="Whitman W."/>
        </authorList>
    </citation>
    <scope>NUCLEOTIDE SEQUENCE [LARGE SCALE GENOMIC DNA]</scope>
    <source>
        <strain evidence="4 5">CGMCC 1.10966</strain>
    </source>
</reference>
<dbReference type="PANTHER" id="PTHR34106:SF5">
    <property type="entry name" value="GLYCOSIDASE"/>
    <property type="match status" value="1"/>
</dbReference>
<organism evidence="4 5">
    <name type="scientific">Paenibacillus taihuensis</name>
    <dbReference type="NCBI Taxonomy" id="1156355"/>
    <lineage>
        <taxon>Bacteria</taxon>
        <taxon>Bacillati</taxon>
        <taxon>Bacillota</taxon>
        <taxon>Bacilli</taxon>
        <taxon>Bacillales</taxon>
        <taxon>Paenibacillaceae</taxon>
        <taxon>Paenibacillus</taxon>
    </lineage>
</organism>
<dbReference type="SUPFAM" id="SSF75005">
    <property type="entry name" value="Arabinanase/levansucrase/invertase"/>
    <property type="match status" value="1"/>
</dbReference>
<dbReference type="InterPro" id="IPR007184">
    <property type="entry name" value="Mannoside_phosphorylase"/>
</dbReference>
<evidence type="ECO:0000313" key="4">
    <source>
        <dbReference type="EMBL" id="REE80154.1"/>
    </source>
</evidence>
<protein>
    <submittedName>
        <fullName evidence="4">Putative GH43/DUF377 family glycosyl hydrolase</fullName>
    </submittedName>
</protein>
<evidence type="ECO:0000256" key="1">
    <source>
        <dbReference type="ARBA" id="ARBA00022676"/>
    </source>
</evidence>
<dbReference type="GO" id="GO:0016757">
    <property type="term" value="F:glycosyltransferase activity"/>
    <property type="evidence" value="ECO:0007669"/>
    <property type="project" value="UniProtKB-KW"/>
</dbReference>
<keyword evidence="1" id="KW-0328">Glycosyltransferase</keyword>
<dbReference type="OrthoDB" id="9759709at2"/>
<keyword evidence="2" id="KW-0808">Transferase</keyword>
<dbReference type="PANTHER" id="PTHR34106">
    <property type="entry name" value="GLYCOSIDASE"/>
    <property type="match status" value="1"/>
</dbReference>
<dbReference type="AlphaFoldDB" id="A0A3D9RRM0"/>
<name>A0A3D9RRM0_9BACL</name>
<dbReference type="CDD" id="cd18614">
    <property type="entry name" value="GH130"/>
    <property type="match status" value="1"/>
</dbReference>
<dbReference type="RefSeq" id="WP_116190323.1">
    <property type="nucleotide sequence ID" value="NZ_QTTN01000021.1"/>
</dbReference>
<dbReference type="GO" id="GO:0016787">
    <property type="term" value="F:hydrolase activity"/>
    <property type="evidence" value="ECO:0007669"/>
    <property type="project" value="UniProtKB-KW"/>
</dbReference>
<evidence type="ECO:0000313" key="5">
    <source>
        <dbReference type="Proteomes" id="UP000256304"/>
    </source>
</evidence>
<gene>
    <name evidence="4" type="ORF">A8990_1212</name>
</gene>
<proteinExistence type="inferred from homology"/>
<dbReference type="Pfam" id="PF04041">
    <property type="entry name" value="Glyco_hydro_130"/>
    <property type="match status" value="2"/>
</dbReference>
<keyword evidence="5" id="KW-1185">Reference proteome</keyword>
<comment type="similarity">
    <text evidence="3">Belongs to the glycosyl hydrolase 130 family.</text>
</comment>
<keyword evidence="4" id="KW-0378">Hydrolase</keyword>
<dbReference type="Gene3D" id="2.115.10.20">
    <property type="entry name" value="Glycosyl hydrolase domain, family 43"/>
    <property type="match status" value="1"/>
</dbReference>
<dbReference type="PIRSF" id="PIRSF016202">
    <property type="entry name" value="PH1107"/>
    <property type="match status" value="1"/>
</dbReference>
<sequence length="339" mass="38738">MKITRCESNPIVTPGLYDWRKATVFNPAVIIENDKFYMMERTAGSLDPFQCFFGLLESEDGVNFKHVLDKPVIHPEQFGFPYGSIQDPRVVKIDDTFYLNYALRPCSMSYYPTGVGIPNNSRPSYPDGWGEEEVHWRTRSSIATSKNLIDWEFLCDTTPLEINDRDNILFPEKIGGKYALLRRPEEYIGEAYGTEKPAMWISYSEDLIHWEEAILFAKVEQEWEFKKIGGSTPPIKTDKGWLVLYHGVGPDHIYRVGAMLLDLEQPEKVVARAPGFIMEPETYYEKFGLFIPNVVFPTANVVKDGMLYIYYGATDTAICLATVPLDELVEYVIAESTKS</sequence>
<dbReference type="Proteomes" id="UP000256304">
    <property type="component" value="Unassembled WGS sequence"/>
</dbReference>
<dbReference type="EMBL" id="QTTN01000021">
    <property type="protein sequence ID" value="REE80154.1"/>
    <property type="molecule type" value="Genomic_DNA"/>
</dbReference>